<dbReference type="Proteomes" id="UP000191116">
    <property type="component" value="Unassembled WGS sequence"/>
</dbReference>
<protein>
    <submittedName>
        <fullName evidence="1">Uncharacterized protein</fullName>
    </submittedName>
</protein>
<dbReference type="RefSeq" id="WP_080174804.1">
    <property type="nucleotide sequence ID" value="NZ_AP024854.1"/>
</dbReference>
<evidence type="ECO:0000313" key="1">
    <source>
        <dbReference type="EMBL" id="SKA35868.1"/>
    </source>
</evidence>
<gene>
    <name evidence="1" type="ORF">CZ814_01988</name>
</gene>
<evidence type="ECO:0000313" key="2">
    <source>
        <dbReference type="Proteomes" id="UP000191116"/>
    </source>
</evidence>
<sequence length="125" mass="14203">MKLIKNIHDIARLGLAPDIEQALIHHLIEPFDFYIESAQDIWREINTTLYYIEPSDSDDSLSKVDEADQSMLRFVKNYPEFVDEISNSHLLALAIITSDGGGCYVFAPLSSQTHIVNELKTHLNN</sequence>
<name>A0A1T4T6T7_9GAMM</name>
<dbReference type="OrthoDB" id="5900323at2"/>
<accession>A0A1T4T6T7</accession>
<proteinExistence type="predicted"/>
<dbReference type="AlphaFoldDB" id="A0A1T4T6T7"/>
<reference evidence="1 2" key="1">
    <citation type="submission" date="2017-02" db="EMBL/GenBank/DDBJ databases">
        <authorList>
            <person name="Peterson S.W."/>
        </authorList>
    </citation>
    <scope>NUCLEOTIDE SEQUENCE [LARGE SCALE GENOMIC DNA]</scope>
    <source>
        <strain evidence="1 2">CECT 9189</strain>
    </source>
</reference>
<organism evidence="1 2">
    <name type="scientific">Photobacterium toruni</name>
    <dbReference type="NCBI Taxonomy" id="1935446"/>
    <lineage>
        <taxon>Bacteria</taxon>
        <taxon>Pseudomonadati</taxon>
        <taxon>Pseudomonadota</taxon>
        <taxon>Gammaproteobacteria</taxon>
        <taxon>Vibrionales</taxon>
        <taxon>Vibrionaceae</taxon>
        <taxon>Photobacterium</taxon>
    </lineage>
</organism>
<dbReference type="EMBL" id="FUWP01000009">
    <property type="protein sequence ID" value="SKA35868.1"/>
    <property type="molecule type" value="Genomic_DNA"/>
</dbReference>